<keyword evidence="3" id="KW-1185">Reference proteome</keyword>
<evidence type="ECO:0000313" key="2">
    <source>
        <dbReference type="EMBL" id="MFC3126755.1"/>
    </source>
</evidence>
<feature type="signal peptide" evidence="1">
    <location>
        <begin position="1"/>
        <end position="24"/>
    </location>
</feature>
<dbReference type="Proteomes" id="UP001595593">
    <property type="component" value="Unassembled WGS sequence"/>
</dbReference>
<accession>A0ABV7G5K7</accession>
<dbReference type="EMBL" id="JBHRTN010000018">
    <property type="protein sequence ID" value="MFC3126755.1"/>
    <property type="molecule type" value="Genomic_DNA"/>
</dbReference>
<gene>
    <name evidence="2" type="ORF">ACFOD4_16950</name>
</gene>
<protein>
    <submittedName>
        <fullName evidence="2">Invasion associated locus B family protein</fullName>
    </submittedName>
</protein>
<evidence type="ECO:0000313" key="3">
    <source>
        <dbReference type="Proteomes" id="UP001595593"/>
    </source>
</evidence>
<feature type="chain" id="PRO_5045887781" evidence="1">
    <location>
        <begin position="25"/>
        <end position="172"/>
    </location>
</feature>
<evidence type="ECO:0000256" key="1">
    <source>
        <dbReference type="SAM" id="SignalP"/>
    </source>
</evidence>
<sequence>MTRLLSTLFLLGAALGTAPIPALAQQQARPQSLGTFQEWTAASLGSGAQKVCYAFTRATRSDGAGTRQNVMLTVTHRSGGRDQVSLRSGYAYARNAEVTVDVGSTELDFFTAQENAFAREGTRTVAAFKAGASAVAKGSGPNGRGTATDTFSLSGFTAAYDAISKECPAGRR</sequence>
<keyword evidence="1" id="KW-0732">Signal</keyword>
<dbReference type="Pfam" id="PF06776">
    <property type="entry name" value="IalB"/>
    <property type="match status" value="1"/>
</dbReference>
<reference evidence="3" key="1">
    <citation type="journal article" date="2019" name="Int. J. Syst. Evol. Microbiol.">
        <title>The Global Catalogue of Microorganisms (GCM) 10K type strain sequencing project: providing services to taxonomists for standard genome sequencing and annotation.</title>
        <authorList>
            <consortium name="The Broad Institute Genomics Platform"/>
            <consortium name="The Broad Institute Genome Sequencing Center for Infectious Disease"/>
            <person name="Wu L."/>
            <person name="Ma J."/>
        </authorList>
    </citation>
    <scope>NUCLEOTIDE SEQUENCE [LARGE SCALE GENOMIC DNA]</scope>
    <source>
        <strain evidence="3">KCTC 52094</strain>
    </source>
</reference>
<name>A0ABV7G5K7_9PROT</name>
<dbReference type="RefSeq" id="WP_379598305.1">
    <property type="nucleotide sequence ID" value="NZ_JBHRTN010000018.1"/>
</dbReference>
<proteinExistence type="predicted"/>
<dbReference type="InterPro" id="IPR038696">
    <property type="entry name" value="IalB_sf"/>
</dbReference>
<organism evidence="2 3">
    <name type="scientific">Teichococcus globiformis</name>
    <dbReference type="NCBI Taxonomy" id="2307229"/>
    <lineage>
        <taxon>Bacteria</taxon>
        <taxon>Pseudomonadati</taxon>
        <taxon>Pseudomonadota</taxon>
        <taxon>Alphaproteobacteria</taxon>
        <taxon>Acetobacterales</taxon>
        <taxon>Roseomonadaceae</taxon>
        <taxon>Roseomonas</taxon>
    </lineage>
</organism>
<dbReference type="Gene3D" id="2.60.40.1880">
    <property type="entry name" value="Invasion associated locus B (IalB) protein"/>
    <property type="match status" value="1"/>
</dbReference>
<comment type="caution">
    <text evidence="2">The sequence shown here is derived from an EMBL/GenBank/DDBJ whole genome shotgun (WGS) entry which is preliminary data.</text>
</comment>
<dbReference type="InterPro" id="IPR010642">
    <property type="entry name" value="Invasion_prot_B"/>
</dbReference>